<dbReference type="Proteomes" id="UP000515154">
    <property type="component" value="Linkage group LG9"/>
</dbReference>
<dbReference type="AlphaFoldDB" id="A0A7E6F1M3"/>
<keyword evidence="4" id="KW-1185">Reference proteome</keyword>
<feature type="region of interest" description="Disordered" evidence="2">
    <location>
        <begin position="393"/>
        <end position="414"/>
    </location>
</feature>
<dbReference type="InterPro" id="IPR011993">
    <property type="entry name" value="PH-like_dom_sf"/>
</dbReference>
<feature type="domain" description="Cerebral cavernous malformations 2 harmonin-homology" evidence="3">
    <location>
        <begin position="434"/>
        <end position="509"/>
    </location>
</feature>
<feature type="compositionally biased region" description="Low complexity" evidence="2">
    <location>
        <begin position="62"/>
        <end position="73"/>
    </location>
</feature>
<dbReference type="InterPro" id="IPR026159">
    <property type="entry name" value="Malcavernin"/>
</dbReference>
<dbReference type="InterPro" id="IPR032375">
    <property type="entry name" value="CCM2_C"/>
</dbReference>
<dbReference type="PANTHER" id="PTHR21642">
    <property type="entry name" value="CEREBRAL CAVERNOUS MALFORMATIONS PROTEIN 2 HOMOLOG"/>
    <property type="match status" value="1"/>
</dbReference>
<evidence type="ECO:0000313" key="4">
    <source>
        <dbReference type="Proteomes" id="UP000515154"/>
    </source>
</evidence>
<evidence type="ECO:0000256" key="1">
    <source>
        <dbReference type="ARBA" id="ARBA00010822"/>
    </source>
</evidence>
<organism evidence="4 5">
    <name type="scientific">Octopus sinensis</name>
    <name type="common">East Asian common octopus</name>
    <dbReference type="NCBI Taxonomy" id="2607531"/>
    <lineage>
        <taxon>Eukaryota</taxon>
        <taxon>Metazoa</taxon>
        <taxon>Spiralia</taxon>
        <taxon>Lophotrochozoa</taxon>
        <taxon>Mollusca</taxon>
        <taxon>Cephalopoda</taxon>
        <taxon>Coleoidea</taxon>
        <taxon>Octopodiformes</taxon>
        <taxon>Octopoda</taxon>
        <taxon>Incirrata</taxon>
        <taxon>Octopodidae</taxon>
        <taxon>Octopus</taxon>
    </lineage>
</organism>
<protein>
    <submittedName>
        <fullName evidence="5">Cerebral cavernous malformations protein 2 homolog isoform X1</fullName>
    </submittedName>
</protein>
<comment type="similarity">
    <text evidence="1">Belongs to the CCM2 family.</text>
</comment>
<sequence length="575" mass="64413">MKQKGKNNWKSTKFKFPGLNLISPLEILAHSNINCRRSGLHTAPSTREGSTVSGGEDGAKSNTTTTNNNNNDTTNKRDRANSRSKVGHIVKKTSTLQDELAIERNSQQSSLSCMAAQHQYCSIDSFLRLRSFSDEINVEMEKLSHTSLHSSCSGQNTEHSFVSLATSLRSIESRFWKMRMNPYRSSRDSDMYDRLDSREGAKHMSQPDYSVNPQTLLENYVEKKVRFAGVIPDVQIDDVTNRTDVLRIIDEGKKQGRVHHRTTDKEHGTCFTLNVHNIKLTCKDELLLRICIHEIAAVCYIKDDNDYILPIKYGVPEKCNLAVLYVDDKTQAEEICALVDQCFQLVYADVAIQFININLNGAFGTSVPSSNTQSDSTTINNAPDTALKPSYITTSDQNLTKNNTSSYSRSPKASKRTISVTTESEISLTGGDYSEVIQDYLKKLHKCLTKTELCQFAVLLTARQKGATTGEFCKEVFNLFGQERKHMMTGMGPFIEAKDYHVFEEFLSKNSMALPANGHGTISSFHSNSQLCKDNGITTHSINSGDMDEFDRMMDCISDQIDNMENSVDVDSFVS</sequence>
<dbReference type="RefSeq" id="XP_036361726.1">
    <property type="nucleotide sequence ID" value="XM_036505833.1"/>
</dbReference>
<proteinExistence type="inferred from homology"/>
<dbReference type="Gene3D" id="2.30.29.30">
    <property type="entry name" value="Pleckstrin-homology domain (PH domain)/Phosphotyrosine-binding domain (PTB)"/>
    <property type="match status" value="1"/>
</dbReference>
<reference evidence="5" key="1">
    <citation type="submission" date="2025-08" db="UniProtKB">
        <authorList>
            <consortium name="RefSeq"/>
        </authorList>
    </citation>
    <scope>IDENTIFICATION</scope>
</reference>
<dbReference type="PANTHER" id="PTHR21642:SF6">
    <property type="entry name" value="CEREBRAL CAVERNOUS MALFORMATIONS 2 HARMONIN-HOMOLOGY DOMAIN-CONTAINING PROTEIN"/>
    <property type="match status" value="1"/>
</dbReference>
<dbReference type="Pfam" id="PF16545">
    <property type="entry name" value="CCM2_C"/>
    <property type="match status" value="1"/>
</dbReference>
<feature type="compositionally biased region" description="Polar residues" evidence="2">
    <location>
        <begin position="43"/>
        <end position="53"/>
    </location>
</feature>
<feature type="region of interest" description="Disordered" evidence="2">
    <location>
        <begin position="39"/>
        <end position="86"/>
    </location>
</feature>
<evidence type="ECO:0000259" key="3">
    <source>
        <dbReference type="Pfam" id="PF16545"/>
    </source>
</evidence>
<name>A0A7E6F1M3_9MOLL</name>
<accession>A0A7E6F1M3</accession>
<evidence type="ECO:0000313" key="5">
    <source>
        <dbReference type="RefSeq" id="XP_036361726.1"/>
    </source>
</evidence>
<dbReference type="Gene3D" id="1.20.1160.20">
    <property type="match status" value="1"/>
</dbReference>
<evidence type="ECO:0000256" key="2">
    <source>
        <dbReference type="SAM" id="MobiDB-lite"/>
    </source>
</evidence>
<gene>
    <name evidence="5" type="primary">LOC115215731</name>
</gene>